<sequence>SDGSVLLVNKNLIGNIKIKGYKDLLNPELKGKIAASDPATSSSSFAQLTNILLAMGGDYTSDAGWNYVKSLVANLDGKVANGSGAVHKSVADGEFVVGLTYEDPSVSYVKNGGNVEVVYPEEGAVFLDPGSAIIKGAKNMDNAKLFMDFLTSKKAQDAFGTQLTIRPLRKDAELADYMKPLKDIKLLEEDRNYVFEHKKEIAEKYTEIFTNTKN</sequence>
<evidence type="ECO:0000256" key="1">
    <source>
        <dbReference type="ARBA" id="ARBA00022729"/>
    </source>
</evidence>
<feature type="non-terminal residue" evidence="2">
    <location>
        <position position="1"/>
    </location>
</feature>
<dbReference type="GO" id="GO:0030975">
    <property type="term" value="F:thiamine binding"/>
    <property type="evidence" value="ECO:0007669"/>
    <property type="project" value="TreeGrafter"/>
</dbReference>
<dbReference type="EMBL" id="WNVG01000423">
    <property type="protein sequence ID" value="MDZ5034314.1"/>
    <property type="molecule type" value="Genomic_DNA"/>
</dbReference>
<name>A0AAW9IWK6_CLOPF</name>
<dbReference type="RefSeq" id="WP_322412800.1">
    <property type="nucleotide sequence ID" value="NZ_WNVG01000423.1"/>
</dbReference>
<organism evidence="2 3">
    <name type="scientific">Clostridium perfringens</name>
    <dbReference type="NCBI Taxonomy" id="1502"/>
    <lineage>
        <taxon>Bacteria</taxon>
        <taxon>Bacillati</taxon>
        <taxon>Bacillota</taxon>
        <taxon>Clostridia</taxon>
        <taxon>Eubacteriales</taxon>
        <taxon>Clostridiaceae</taxon>
        <taxon>Clostridium</taxon>
    </lineage>
</organism>
<dbReference type="Pfam" id="PF13416">
    <property type="entry name" value="SBP_bac_8"/>
    <property type="match status" value="1"/>
</dbReference>
<evidence type="ECO:0000313" key="3">
    <source>
        <dbReference type="Proteomes" id="UP001289066"/>
    </source>
</evidence>
<dbReference type="Proteomes" id="UP001289066">
    <property type="component" value="Unassembled WGS sequence"/>
</dbReference>
<comment type="caution">
    <text evidence="2">The sequence shown here is derived from an EMBL/GenBank/DDBJ whole genome shotgun (WGS) entry which is preliminary data.</text>
</comment>
<protein>
    <submittedName>
        <fullName evidence="2">Extracellular solute-binding protein</fullName>
    </submittedName>
</protein>
<evidence type="ECO:0000313" key="2">
    <source>
        <dbReference type="EMBL" id="MDZ5034314.1"/>
    </source>
</evidence>
<dbReference type="InterPro" id="IPR006059">
    <property type="entry name" value="SBP"/>
</dbReference>
<dbReference type="AlphaFoldDB" id="A0AAW9IWK6"/>
<proteinExistence type="predicted"/>
<dbReference type="GO" id="GO:0015888">
    <property type="term" value="P:thiamine transport"/>
    <property type="evidence" value="ECO:0007669"/>
    <property type="project" value="TreeGrafter"/>
</dbReference>
<dbReference type="PANTHER" id="PTHR30006">
    <property type="entry name" value="THIAMINE-BINDING PERIPLASMIC PROTEIN-RELATED"/>
    <property type="match status" value="1"/>
</dbReference>
<accession>A0AAW9IWK6</accession>
<gene>
    <name evidence="2" type="ORF">GNF81_16540</name>
</gene>
<keyword evidence="1" id="KW-0732">Signal</keyword>
<reference evidence="2" key="1">
    <citation type="submission" date="2019-11" db="EMBL/GenBank/DDBJ databases">
        <title>Characterization of Clostridium perfringens isolates from swine manure treated agricultural soils.</title>
        <authorList>
            <person name="Wushke S.T."/>
        </authorList>
    </citation>
    <scope>NUCLEOTIDE SEQUENCE</scope>
    <source>
        <strain evidence="2">X15</strain>
    </source>
</reference>
<dbReference type="Gene3D" id="3.40.190.10">
    <property type="entry name" value="Periplasmic binding protein-like II"/>
    <property type="match status" value="1"/>
</dbReference>
<dbReference type="GO" id="GO:0030288">
    <property type="term" value="C:outer membrane-bounded periplasmic space"/>
    <property type="evidence" value="ECO:0007669"/>
    <property type="project" value="TreeGrafter"/>
</dbReference>
<dbReference type="GO" id="GO:0030976">
    <property type="term" value="F:thiamine pyrophosphate binding"/>
    <property type="evidence" value="ECO:0007669"/>
    <property type="project" value="TreeGrafter"/>
</dbReference>
<dbReference type="PANTHER" id="PTHR30006:SF2">
    <property type="entry name" value="ABC TRANSPORTER SUBSTRATE-BINDING PROTEIN"/>
    <property type="match status" value="1"/>
</dbReference>
<dbReference type="SUPFAM" id="SSF53850">
    <property type="entry name" value="Periplasmic binding protein-like II"/>
    <property type="match status" value="1"/>
</dbReference>